<protein>
    <recommendedName>
        <fullName evidence="7">BZIP domain-containing protein</fullName>
    </recommendedName>
</protein>
<sequence length="355" mass="36748">MHEDAEQHKGVSTAHLGRLEAGMSLGSSGDPSSQPDVNPDSGANRRAAGAKDADAAAQRALEAEKRRLKINRESARRVRQRRQEFIERTTQQLEVLEQENARLAADFSRANITVQAMAADLRSVKQRWQATCSENAQLRQALAQVVGAGAHGEQPPLSTAVGGARSAPSSPGPGAGQVLPSQDTPLPALPLASAMAIERPCSAPTPFACSAAAELGVAQPPAPTPALSTSDAPSAFRQNQAGECLAPAPSLPSLVFEAADLGDDVAGDLAHELASEWQLDRLSSLPSFGQCFARVPSCALSDGTSRPHFHSGGSSPPSDLPHPPSSAQVEGCHLTSGAVSSSPSIARLPSISSPL</sequence>
<dbReference type="PROSITE" id="PS50217">
    <property type="entry name" value="BZIP"/>
    <property type="match status" value="1"/>
</dbReference>
<evidence type="ECO:0000256" key="1">
    <source>
        <dbReference type="ARBA" id="ARBA00004123"/>
    </source>
</evidence>
<comment type="caution">
    <text evidence="8">The sequence shown here is derived from an EMBL/GenBank/DDBJ whole genome shotgun (WGS) entry which is preliminary data.</text>
</comment>
<dbReference type="InterPro" id="IPR045314">
    <property type="entry name" value="bZIP_plant_GBF1"/>
</dbReference>
<dbReference type="SUPFAM" id="SSF57959">
    <property type="entry name" value="Leucine zipper domain"/>
    <property type="match status" value="1"/>
</dbReference>
<evidence type="ECO:0000256" key="2">
    <source>
        <dbReference type="ARBA" id="ARBA00023015"/>
    </source>
</evidence>
<reference evidence="8 9" key="1">
    <citation type="journal article" date="2024" name="Nat. Commun.">
        <title>Phylogenomics reveals the evolutionary origins of lichenization in chlorophyte algae.</title>
        <authorList>
            <person name="Puginier C."/>
            <person name="Libourel C."/>
            <person name="Otte J."/>
            <person name="Skaloud P."/>
            <person name="Haon M."/>
            <person name="Grisel S."/>
            <person name="Petersen M."/>
            <person name="Berrin J.G."/>
            <person name="Delaux P.M."/>
            <person name="Dal Grande F."/>
            <person name="Keller J."/>
        </authorList>
    </citation>
    <scope>NUCLEOTIDE SEQUENCE [LARGE SCALE GENOMIC DNA]</scope>
    <source>
        <strain evidence="8 9">SAG 2043</strain>
    </source>
</reference>
<evidence type="ECO:0000259" key="7">
    <source>
        <dbReference type="PROSITE" id="PS50217"/>
    </source>
</evidence>
<comment type="subcellular location">
    <subcellularLocation>
        <location evidence="1">Nucleus</location>
    </subcellularLocation>
</comment>
<evidence type="ECO:0000256" key="4">
    <source>
        <dbReference type="ARBA" id="ARBA00023163"/>
    </source>
</evidence>
<evidence type="ECO:0000256" key="6">
    <source>
        <dbReference type="SAM" id="MobiDB-lite"/>
    </source>
</evidence>
<evidence type="ECO:0000256" key="5">
    <source>
        <dbReference type="ARBA" id="ARBA00023242"/>
    </source>
</evidence>
<name>A0AAW1QQQ2_9CHLO</name>
<keyword evidence="5" id="KW-0539">Nucleus</keyword>
<dbReference type="SMART" id="SM00338">
    <property type="entry name" value="BRLZ"/>
    <property type="match status" value="1"/>
</dbReference>
<dbReference type="CDD" id="cd14702">
    <property type="entry name" value="bZIP_plant_GBF1"/>
    <property type="match status" value="1"/>
</dbReference>
<feature type="compositionally biased region" description="Polar residues" evidence="6">
    <location>
        <begin position="25"/>
        <end position="36"/>
    </location>
</feature>
<evidence type="ECO:0000313" key="9">
    <source>
        <dbReference type="Proteomes" id="UP001489004"/>
    </source>
</evidence>
<feature type="region of interest" description="Disordered" evidence="6">
    <location>
        <begin position="1"/>
        <end position="60"/>
    </location>
</feature>
<dbReference type="InterPro" id="IPR046347">
    <property type="entry name" value="bZIP_sf"/>
</dbReference>
<dbReference type="AlphaFoldDB" id="A0AAW1QQQ2"/>
<accession>A0AAW1QQQ2</accession>
<dbReference type="Gene3D" id="1.20.5.170">
    <property type="match status" value="1"/>
</dbReference>
<feature type="region of interest" description="Disordered" evidence="6">
    <location>
        <begin position="149"/>
        <end position="185"/>
    </location>
</feature>
<keyword evidence="3" id="KW-0238">DNA-binding</keyword>
<dbReference type="GO" id="GO:0003677">
    <property type="term" value="F:DNA binding"/>
    <property type="evidence" value="ECO:0007669"/>
    <property type="project" value="UniProtKB-KW"/>
</dbReference>
<keyword evidence="2" id="KW-0805">Transcription regulation</keyword>
<dbReference type="Pfam" id="PF00170">
    <property type="entry name" value="bZIP_1"/>
    <property type="match status" value="1"/>
</dbReference>
<feature type="compositionally biased region" description="Polar residues" evidence="6">
    <location>
        <begin position="337"/>
        <end position="355"/>
    </location>
</feature>
<evidence type="ECO:0000256" key="3">
    <source>
        <dbReference type="ARBA" id="ARBA00023125"/>
    </source>
</evidence>
<keyword evidence="9" id="KW-1185">Reference proteome</keyword>
<evidence type="ECO:0000313" key="8">
    <source>
        <dbReference type="EMBL" id="KAK9823871.1"/>
    </source>
</evidence>
<dbReference type="InterPro" id="IPR004827">
    <property type="entry name" value="bZIP"/>
</dbReference>
<dbReference type="EMBL" id="JALJOR010000002">
    <property type="protein sequence ID" value="KAK9823871.1"/>
    <property type="molecule type" value="Genomic_DNA"/>
</dbReference>
<feature type="domain" description="BZIP" evidence="7">
    <location>
        <begin position="61"/>
        <end position="124"/>
    </location>
</feature>
<dbReference type="GO" id="GO:0005634">
    <property type="term" value="C:nucleus"/>
    <property type="evidence" value="ECO:0007669"/>
    <property type="project" value="UniProtKB-SubCell"/>
</dbReference>
<dbReference type="Proteomes" id="UP001489004">
    <property type="component" value="Unassembled WGS sequence"/>
</dbReference>
<keyword evidence="4" id="KW-0804">Transcription</keyword>
<gene>
    <name evidence="8" type="ORF">WJX72_006063</name>
</gene>
<proteinExistence type="predicted"/>
<organism evidence="8 9">
    <name type="scientific">[Myrmecia] bisecta</name>
    <dbReference type="NCBI Taxonomy" id="41462"/>
    <lineage>
        <taxon>Eukaryota</taxon>
        <taxon>Viridiplantae</taxon>
        <taxon>Chlorophyta</taxon>
        <taxon>core chlorophytes</taxon>
        <taxon>Trebouxiophyceae</taxon>
        <taxon>Trebouxiales</taxon>
        <taxon>Trebouxiaceae</taxon>
        <taxon>Myrmecia</taxon>
    </lineage>
</organism>
<feature type="region of interest" description="Disordered" evidence="6">
    <location>
        <begin position="303"/>
        <end position="355"/>
    </location>
</feature>
<dbReference type="GO" id="GO:0003700">
    <property type="term" value="F:DNA-binding transcription factor activity"/>
    <property type="evidence" value="ECO:0007669"/>
    <property type="project" value="InterPro"/>
</dbReference>